<protein>
    <submittedName>
        <fullName evidence="1">Uncharacterized protein</fullName>
    </submittedName>
</protein>
<sequence length="144" mass="15185">MSQLLRSSSSSIVSPVPLEEPGATADLRLADAIAFLRMGRREQALELVALLQLDAGLAASTLRVLFTALQLEPTARDAAQLLKDACAHAAVGGREAGLACLVTSLACRDVMFELPLAIERAVRALHVPVWTGSTKLAPLTITLS</sequence>
<dbReference type="AlphaFoldDB" id="A0A2W5TU49"/>
<gene>
    <name evidence="1" type="ORF">DI536_04430</name>
</gene>
<reference evidence="1 2" key="1">
    <citation type="submission" date="2017-08" db="EMBL/GenBank/DDBJ databases">
        <title>Infants hospitalized years apart are colonized by the same room-sourced microbial strains.</title>
        <authorList>
            <person name="Brooks B."/>
            <person name="Olm M.R."/>
            <person name="Firek B.A."/>
            <person name="Baker R."/>
            <person name="Thomas B.C."/>
            <person name="Morowitz M.J."/>
            <person name="Banfield J.F."/>
        </authorList>
    </citation>
    <scope>NUCLEOTIDE SEQUENCE [LARGE SCALE GENOMIC DNA]</scope>
    <source>
        <strain evidence="1">S2_003_000_R2_14</strain>
    </source>
</reference>
<comment type="caution">
    <text evidence="1">The sequence shown here is derived from an EMBL/GenBank/DDBJ whole genome shotgun (WGS) entry which is preliminary data.</text>
</comment>
<dbReference type="EMBL" id="QFQP01000002">
    <property type="protein sequence ID" value="PZR17567.1"/>
    <property type="molecule type" value="Genomic_DNA"/>
</dbReference>
<name>A0A2W5TU49_9BACT</name>
<evidence type="ECO:0000313" key="2">
    <source>
        <dbReference type="Proteomes" id="UP000249061"/>
    </source>
</evidence>
<evidence type="ECO:0000313" key="1">
    <source>
        <dbReference type="EMBL" id="PZR17567.1"/>
    </source>
</evidence>
<accession>A0A2W5TU49</accession>
<dbReference type="Proteomes" id="UP000249061">
    <property type="component" value="Unassembled WGS sequence"/>
</dbReference>
<organism evidence="1 2">
    <name type="scientific">Archangium gephyra</name>
    <dbReference type="NCBI Taxonomy" id="48"/>
    <lineage>
        <taxon>Bacteria</taxon>
        <taxon>Pseudomonadati</taxon>
        <taxon>Myxococcota</taxon>
        <taxon>Myxococcia</taxon>
        <taxon>Myxococcales</taxon>
        <taxon>Cystobacterineae</taxon>
        <taxon>Archangiaceae</taxon>
        <taxon>Archangium</taxon>
    </lineage>
</organism>
<proteinExistence type="predicted"/>